<dbReference type="Gene3D" id="2.60.120.380">
    <property type="match status" value="1"/>
</dbReference>
<evidence type="ECO:0000313" key="4">
    <source>
        <dbReference type="Proteomes" id="UP000184612"/>
    </source>
</evidence>
<proteinExistence type="predicted"/>
<dbReference type="Gene3D" id="2.60.40.1080">
    <property type="match status" value="1"/>
</dbReference>
<dbReference type="STRING" id="1121345.SAMN02745217_03496"/>
<dbReference type="EMBL" id="FRFD01000010">
    <property type="protein sequence ID" value="SHO52080.1"/>
    <property type="molecule type" value="Genomic_DNA"/>
</dbReference>
<name>A0A1M7YHH5_9FIRM</name>
<dbReference type="InterPro" id="IPR008964">
    <property type="entry name" value="Invasin/intimin_cell_adhesion"/>
</dbReference>
<sequence>MKISKRIMAVCIAAAMMMTMFTTNVKAANMADLATSISNFEVLNDVTIKENGTNYYSVDITGKGTLTLTTTRNSGDYLSINVYNENGEGIYSNSNPNDYVGKDVQQISLEKGTYIISIYSSYGRSYNLTTSFKKTTASEIIMTAKLKKGKTLQLGAELTEGTSKITWKSGKTSVAKVSYNGLVAGVKAGSAIITATSQSGLTTKIKVIVTE</sequence>
<keyword evidence="1" id="KW-0732">Signal</keyword>
<dbReference type="AlphaFoldDB" id="A0A1M7YHH5"/>
<protein>
    <submittedName>
        <fullName evidence="3">Ig-like domain (Group 2)</fullName>
    </submittedName>
</protein>
<evidence type="ECO:0000313" key="3">
    <source>
        <dbReference type="EMBL" id="SHO52080.1"/>
    </source>
</evidence>
<accession>A0A1M7YHH5</accession>
<keyword evidence="4" id="KW-1185">Reference proteome</keyword>
<dbReference type="Proteomes" id="UP000184612">
    <property type="component" value="Unassembled WGS sequence"/>
</dbReference>
<dbReference type="SUPFAM" id="SSF49373">
    <property type="entry name" value="Invasin/intimin cell-adhesion fragments"/>
    <property type="match status" value="1"/>
</dbReference>
<organism evidence="3 4">
    <name type="scientific">Anaerocolumna xylanovorans DSM 12503</name>
    <dbReference type="NCBI Taxonomy" id="1121345"/>
    <lineage>
        <taxon>Bacteria</taxon>
        <taxon>Bacillati</taxon>
        <taxon>Bacillota</taxon>
        <taxon>Clostridia</taxon>
        <taxon>Lachnospirales</taxon>
        <taxon>Lachnospiraceae</taxon>
        <taxon>Anaerocolumna</taxon>
    </lineage>
</organism>
<evidence type="ECO:0000256" key="1">
    <source>
        <dbReference type="SAM" id="SignalP"/>
    </source>
</evidence>
<dbReference type="SMART" id="SM00635">
    <property type="entry name" value="BID_2"/>
    <property type="match status" value="1"/>
</dbReference>
<evidence type="ECO:0000259" key="2">
    <source>
        <dbReference type="SMART" id="SM00635"/>
    </source>
</evidence>
<reference evidence="3 4" key="1">
    <citation type="submission" date="2016-12" db="EMBL/GenBank/DDBJ databases">
        <authorList>
            <person name="Song W.-J."/>
            <person name="Kurnit D.M."/>
        </authorList>
    </citation>
    <scope>NUCLEOTIDE SEQUENCE [LARGE SCALE GENOMIC DNA]</scope>
    <source>
        <strain evidence="3 4">DSM 12503</strain>
    </source>
</reference>
<feature type="chain" id="PRO_5012816857" evidence="1">
    <location>
        <begin position="28"/>
        <end position="211"/>
    </location>
</feature>
<dbReference type="Pfam" id="PF02368">
    <property type="entry name" value="Big_2"/>
    <property type="match status" value="1"/>
</dbReference>
<dbReference type="RefSeq" id="WP_073590138.1">
    <property type="nucleotide sequence ID" value="NZ_FRFD01000010.1"/>
</dbReference>
<feature type="domain" description="BIG2" evidence="2">
    <location>
        <begin position="134"/>
        <end position="207"/>
    </location>
</feature>
<gene>
    <name evidence="3" type="ORF">SAMN02745217_03496</name>
</gene>
<feature type="signal peptide" evidence="1">
    <location>
        <begin position="1"/>
        <end position="27"/>
    </location>
</feature>
<dbReference type="InterPro" id="IPR003343">
    <property type="entry name" value="Big_2"/>
</dbReference>